<protein>
    <submittedName>
        <fullName evidence="2">Uncharacterized protein</fullName>
    </submittedName>
</protein>
<evidence type="ECO:0000313" key="2">
    <source>
        <dbReference type="EMBL" id="KAK2117861.1"/>
    </source>
</evidence>
<accession>A0ABQ9W945</accession>
<evidence type="ECO:0000256" key="1">
    <source>
        <dbReference type="SAM" id="MobiDB-lite"/>
    </source>
</evidence>
<organism evidence="2 3">
    <name type="scientific">Saguinus oedipus</name>
    <name type="common">Cotton-top tamarin</name>
    <name type="synonym">Oedipomidas oedipus</name>
    <dbReference type="NCBI Taxonomy" id="9490"/>
    <lineage>
        <taxon>Eukaryota</taxon>
        <taxon>Metazoa</taxon>
        <taxon>Chordata</taxon>
        <taxon>Craniata</taxon>
        <taxon>Vertebrata</taxon>
        <taxon>Euteleostomi</taxon>
        <taxon>Mammalia</taxon>
        <taxon>Eutheria</taxon>
        <taxon>Euarchontoglires</taxon>
        <taxon>Primates</taxon>
        <taxon>Haplorrhini</taxon>
        <taxon>Platyrrhini</taxon>
        <taxon>Cebidae</taxon>
        <taxon>Callitrichinae</taxon>
        <taxon>Saguinus</taxon>
    </lineage>
</organism>
<gene>
    <name evidence="2" type="ORF">P7K49_004748</name>
</gene>
<keyword evidence="3" id="KW-1185">Reference proteome</keyword>
<reference evidence="2 3" key="1">
    <citation type="submission" date="2023-05" db="EMBL/GenBank/DDBJ databases">
        <title>B98-5 Cell Line De Novo Hybrid Assembly: An Optical Mapping Approach.</title>
        <authorList>
            <person name="Kananen K."/>
            <person name="Auerbach J.A."/>
            <person name="Kautto E."/>
            <person name="Blachly J.S."/>
        </authorList>
    </citation>
    <scope>NUCLEOTIDE SEQUENCE [LARGE SCALE GENOMIC DNA]</scope>
    <source>
        <strain evidence="2">B95-8</strain>
        <tissue evidence="2">Cell line</tissue>
    </source>
</reference>
<proteinExistence type="predicted"/>
<evidence type="ECO:0000313" key="3">
    <source>
        <dbReference type="Proteomes" id="UP001266305"/>
    </source>
</evidence>
<comment type="caution">
    <text evidence="2">The sequence shown here is derived from an EMBL/GenBank/DDBJ whole genome shotgun (WGS) entry which is preliminary data.</text>
</comment>
<feature type="region of interest" description="Disordered" evidence="1">
    <location>
        <begin position="118"/>
        <end position="173"/>
    </location>
</feature>
<dbReference type="Proteomes" id="UP001266305">
    <property type="component" value="Unassembled WGS sequence"/>
</dbReference>
<name>A0ABQ9W945_SAGOE</name>
<sequence>MPRTQENVHSLERCLVGNGNFDCEETSQTLQWAAETTRRERANVFGDSGLSTVAFSESGRGGKTVPKARETGARPPLLFSLSAWRGREAAAPTLPERALAGPGPALAAPGGSPVARLGLTPPPARRLSRAEGATSGAQARATPPVRRSSPFPVLSPHLLGRHSAPPQPRACPNLRQVSGRRLRAVGAARQEEGGRMQACEGGAASRRAFDSICPNRMLALPGRALLCKPGKPERKVGQLIRAGRGLRAPSILRGSSCRDAQAGTRCRCTRIPQTPSPLRCQVSPVAHAYPSGFPRREGAARTARRNFSPPGFDVLAGSLAERLRGRPARVSRSPRAALTTIDLQDLADCSSLLGSDAPPGGDLAASQVPPPSGGASRFHAAQTLLRVVVLIP</sequence>
<dbReference type="EMBL" id="JASSZA010000002">
    <property type="protein sequence ID" value="KAK2117861.1"/>
    <property type="molecule type" value="Genomic_DNA"/>
</dbReference>